<keyword evidence="2" id="KW-0964">Secreted</keyword>
<evidence type="ECO:0000256" key="2">
    <source>
        <dbReference type="ARBA" id="ARBA00022525"/>
    </source>
</evidence>
<dbReference type="PROSITE" id="PS50027">
    <property type="entry name" value="EGF_LAM_2"/>
    <property type="match status" value="1"/>
</dbReference>
<dbReference type="VEuPathDB" id="VectorBase:PPAI001049"/>
<dbReference type="InterPro" id="IPR013015">
    <property type="entry name" value="Laminin_IV_B"/>
</dbReference>
<dbReference type="VEuPathDB" id="VectorBase:PPAPM1_005666"/>
<dbReference type="AlphaFoldDB" id="A0A1B0D125"/>
<evidence type="ECO:0000256" key="11">
    <source>
        <dbReference type="ARBA" id="ARBA00023292"/>
    </source>
</evidence>
<keyword evidence="9 12" id="KW-1015">Disulfide bond</keyword>
<dbReference type="SMART" id="SM00180">
    <property type="entry name" value="EGF_Lam"/>
    <property type="match status" value="2"/>
</dbReference>
<dbReference type="PROSITE" id="PS01248">
    <property type="entry name" value="EGF_LAM_1"/>
    <property type="match status" value="2"/>
</dbReference>
<proteinExistence type="predicted"/>
<dbReference type="Pfam" id="PF00053">
    <property type="entry name" value="EGF_laminin"/>
    <property type="match status" value="1"/>
</dbReference>
<dbReference type="PROSITE" id="PS51116">
    <property type="entry name" value="LAMININ_IVB"/>
    <property type="match status" value="1"/>
</dbReference>
<evidence type="ECO:0000256" key="12">
    <source>
        <dbReference type="PROSITE-ProRule" id="PRU00460"/>
    </source>
</evidence>
<comment type="caution">
    <text evidence="12">Lacks conserved residue(s) required for the propagation of feature annotation.</text>
</comment>
<keyword evidence="15" id="KW-1185">Reference proteome</keyword>
<evidence type="ECO:0000256" key="4">
    <source>
        <dbReference type="ARBA" id="ARBA00022729"/>
    </source>
</evidence>
<feature type="disulfide bond" evidence="12">
    <location>
        <begin position="195"/>
        <end position="204"/>
    </location>
</feature>
<evidence type="ECO:0000256" key="13">
    <source>
        <dbReference type="SAM" id="MobiDB-lite"/>
    </source>
</evidence>
<keyword evidence="10" id="KW-0325">Glycoprotein</keyword>
<keyword evidence="5" id="KW-0677">Repeat</keyword>
<evidence type="ECO:0000313" key="14">
    <source>
        <dbReference type="EnsemblMetazoa" id="PPAI001049-PA"/>
    </source>
</evidence>
<comment type="subcellular location">
    <subcellularLocation>
        <location evidence="1">Secreted</location>
        <location evidence="1">Extracellular space</location>
        <location evidence="1">Extracellular matrix</location>
        <location evidence="1">Basement membrane</location>
    </subcellularLocation>
</comment>
<dbReference type="InterPro" id="IPR002049">
    <property type="entry name" value="LE_dom"/>
</dbReference>
<evidence type="ECO:0000256" key="7">
    <source>
        <dbReference type="ARBA" id="ARBA00022889"/>
    </source>
</evidence>
<dbReference type="GO" id="GO:0005604">
    <property type="term" value="C:basement membrane"/>
    <property type="evidence" value="ECO:0007669"/>
    <property type="project" value="UniProtKB-SubCell"/>
</dbReference>
<evidence type="ECO:0000313" key="15">
    <source>
        <dbReference type="Proteomes" id="UP000092462"/>
    </source>
</evidence>
<reference evidence="14" key="1">
    <citation type="submission" date="2022-08" db="UniProtKB">
        <authorList>
            <consortium name="EnsemblMetazoa"/>
        </authorList>
    </citation>
    <scope>IDENTIFICATION</scope>
    <source>
        <strain evidence="14">Israel</strain>
    </source>
</reference>
<organism evidence="14 15">
    <name type="scientific">Phlebotomus papatasi</name>
    <name type="common">Sandfly</name>
    <dbReference type="NCBI Taxonomy" id="29031"/>
    <lineage>
        <taxon>Eukaryota</taxon>
        <taxon>Metazoa</taxon>
        <taxon>Ecdysozoa</taxon>
        <taxon>Arthropoda</taxon>
        <taxon>Hexapoda</taxon>
        <taxon>Insecta</taxon>
        <taxon>Pterygota</taxon>
        <taxon>Neoptera</taxon>
        <taxon>Endopterygota</taxon>
        <taxon>Diptera</taxon>
        <taxon>Nematocera</taxon>
        <taxon>Psychodoidea</taxon>
        <taxon>Psychodidae</taxon>
        <taxon>Phlebotomus</taxon>
        <taxon>Phlebotomus</taxon>
    </lineage>
</organism>
<dbReference type="EMBL" id="AJVK01021855">
    <property type="status" value="NOT_ANNOTATED_CDS"/>
    <property type="molecule type" value="Genomic_DNA"/>
</dbReference>
<dbReference type="EMBL" id="AJVK01021856">
    <property type="status" value="NOT_ANNOTATED_CDS"/>
    <property type="molecule type" value="Genomic_DNA"/>
</dbReference>
<dbReference type="PANTHER" id="PTHR10574:SF406">
    <property type="entry name" value="LAMININ SUBUNIT ALPHA 5"/>
    <property type="match status" value="1"/>
</dbReference>
<evidence type="ECO:0000256" key="10">
    <source>
        <dbReference type="ARBA" id="ARBA00023180"/>
    </source>
</evidence>
<evidence type="ECO:0000256" key="6">
    <source>
        <dbReference type="ARBA" id="ARBA00022869"/>
    </source>
</evidence>
<dbReference type="GO" id="GO:0009888">
    <property type="term" value="P:tissue development"/>
    <property type="evidence" value="ECO:0007669"/>
    <property type="project" value="TreeGrafter"/>
</dbReference>
<dbReference type="FunFam" id="2.10.25.10:FF:000065">
    <property type="entry name" value="Laminin subunit beta 1"/>
    <property type="match status" value="1"/>
</dbReference>
<dbReference type="EMBL" id="AJVK01021857">
    <property type="status" value="NOT_ANNOTATED_CDS"/>
    <property type="molecule type" value="Genomic_DNA"/>
</dbReference>
<dbReference type="GO" id="GO:0048731">
    <property type="term" value="P:system development"/>
    <property type="evidence" value="ECO:0007669"/>
    <property type="project" value="UniProtKB-ARBA"/>
</dbReference>
<dbReference type="GO" id="GO:0009887">
    <property type="term" value="P:animal organ morphogenesis"/>
    <property type="evidence" value="ECO:0007669"/>
    <property type="project" value="TreeGrafter"/>
</dbReference>
<dbReference type="Gene3D" id="2.10.25.10">
    <property type="entry name" value="Laminin"/>
    <property type="match status" value="2"/>
</dbReference>
<accession>A0A1B0D125</accession>
<evidence type="ECO:0000256" key="8">
    <source>
        <dbReference type="ARBA" id="ARBA00023054"/>
    </source>
</evidence>
<name>A0A1B0D125_PHLPP</name>
<evidence type="ECO:0000256" key="9">
    <source>
        <dbReference type="ARBA" id="ARBA00023157"/>
    </source>
</evidence>
<evidence type="ECO:0000256" key="1">
    <source>
        <dbReference type="ARBA" id="ARBA00004302"/>
    </source>
</evidence>
<evidence type="ECO:0000256" key="3">
    <source>
        <dbReference type="ARBA" id="ARBA00022530"/>
    </source>
</evidence>
<dbReference type="InterPro" id="IPR050440">
    <property type="entry name" value="Laminin/Netrin_ECM"/>
</dbReference>
<evidence type="ECO:0000256" key="5">
    <source>
        <dbReference type="ARBA" id="ARBA00022737"/>
    </source>
</evidence>
<dbReference type="Pfam" id="PF21199">
    <property type="entry name" value="LAMININ_IV_B"/>
    <property type="match status" value="1"/>
</dbReference>
<protein>
    <submittedName>
        <fullName evidence="14">Uncharacterized protein</fullName>
    </submittedName>
</protein>
<dbReference type="EnsemblMetazoa" id="PPAI001049-RA">
    <property type="protein sequence ID" value="PPAI001049-PA"/>
    <property type="gene ID" value="PPAI001049"/>
</dbReference>
<dbReference type="Proteomes" id="UP000092462">
    <property type="component" value="Unassembled WGS sequence"/>
</dbReference>
<keyword evidence="6" id="KW-0084">Basement membrane</keyword>
<keyword evidence="3" id="KW-0272">Extracellular matrix</keyword>
<dbReference type="CDD" id="cd00055">
    <property type="entry name" value="EGF_Lam"/>
    <property type="match status" value="1"/>
</dbReference>
<dbReference type="InterPro" id="IPR056863">
    <property type="entry name" value="LMN_ATRN_NET-like_EGF"/>
</dbReference>
<keyword evidence="4" id="KW-0732">Signal</keyword>
<keyword evidence="8" id="KW-0175">Coiled coil</keyword>
<sequence length="305" mass="34219">MIRPNESDPQEVCAETNSSNETRLPFRFPGDQTEVDGLKDIFLEGGETYRFKIHFERHNATHDNPEAQIFVDSLVLVPVIDIERMFPERLRGMVEECKTLYNLNFDTTVSAQCKFISLIARTIVYNGAKPRKTLIAVHAVDIRFAFALSCYQITVIVLRSNAVAIAFCASLGIEICQCNGHSDTCDSITGKCQNCQDFTTGNNCDWCINGFYGNPLEGSENGCQPCRCPGTYESGESNAYGCTLDPQTNDILCNCIEGYTGPKCDACAEDYYKSNETNDPSQQCIRKTRVEREVSSDNRIMYRKE</sequence>
<feature type="region of interest" description="Disordered" evidence="13">
    <location>
        <begin position="1"/>
        <end position="26"/>
    </location>
</feature>
<dbReference type="Pfam" id="PF24973">
    <property type="entry name" value="EGF_LMN_ATRN"/>
    <property type="match status" value="1"/>
</dbReference>
<dbReference type="SUPFAM" id="SSF57196">
    <property type="entry name" value="EGF/Laminin"/>
    <property type="match status" value="2"/>
</dbReference>
<dbReference type="PANTHER" id="PTHR10574">
    <property type="entry name" value="NETRIN/LAMININ-RELATED"/>
    <property type="match status" value="1"/>
</dbReference>
<keyword evidence="7" id="KW-0130">Cell adhesion</keyword>
<keyword evidence="11 12" id="KW-0424">Laminin EGF-like domain</keyword>
<dbReference type="GO" id="GO:0007155">
    <property type="term" value="P:cell adhesion"/>
    <property type="evidence" value="ECO:0007669"/>
    <property type="project" value="UniProtKB-KW"/>
</dbReference>